<feature type="compositionally biased region" description="Basic residues" evidence="15">
    <location>
        <begin position="343"/>
        <end position="352"/>
    </location>
</feature>
<keyword evidence="7" id="KW-0165">Cleavage on pair of basic residues</keyword>
<dbReference type="GO" id="GO:0008083">
    <property type="term" value="F:growth factor activity"/>
    <property type="evidence" value="ECO:0007669"/>
    <property type="project" value="UniProtKB-KW"/>
</dbReference>
<dbReference type="FunFam" id="2.10.90.10:FF:000008">
    <property type="entry name" value="Bone morphogenetic protein 3"/>
    <property type="match status" value="1"/>
</dbReference>
<dbReference type="InterPro" id="IPR029034">
    <property type="entry name" value="Cystine-knot_cytokine"/>
</dbReference>
<keyword evidence="12" id="KW-0325">Glycoprotein</keyword>
<dbReference type="OMA" id="ITMRAES"/>
<dbReference type="GO" id="GO:0005125">
    <property type="term" value="F:cytokine activity"/>
    <property type="evidence" value="ECO:0007669"/>
    <property type="project" value="UniProtKB-KW"/>
</dbReference>
<dbReference type="PANTHER" id="PTHR11848">
    <property type="entry name" value="TGF-BETA FAMILY"/>
    <property type="match status" value="1"/>
</dbReference>
<dbReference type="InterPro" id="IPR017197">
    <property type="entry name" value="BMP3/BMP3B"/>
</dbReference>
<evidence type="ECO:0000259" key="16">
    <source>
        <dbReference type="PROSITE" id="PS51362"/>
    </source>
</evidence>
<dbReference type="STRING" id="75743.A0A401NPU7"/>
<evidence type="ECO:0000256" key="10">
    <source>
        <dbReference type="ARBA" id="ARBA00023030"/>
    </source>
</evidence>
<keyword evidence="10 14" id="KW-0339">Growth factor</keyword>
<feature type="disulfide bond" evidence="13">
    <location>
        <begin position="408"/>
        <end position="478"/>
    </location>
</feature>
<keyword evidence="8" id="KW-0732">Signal</keyword>
<dbReference type="InterPro" id="IPR001839">
    <property type="entry name" value="TGF-b_C"/>
</dbReference>
<name>A0A401NPU7_SCYTO</name>
<dbReference type="CDD" id="cd19393">
    <property type="entry name" value="TGF_beta_BMP3"/>
    <property type="match status" value="1"/>
</dbReference>
<feature type="domain" description="TGF-beta family profile" evidence="16">
    <location>
        <begin position="368"/>
        <end position="481"/>
    </location>
</feature>
<dbReference type="Proteomes" id="UP000288216">
    <property type="component" value="Unassembled WGS sequence"/>
</dbReference>
<dbReference type="SUPFAM" id="SSF57501">
    <property type="entry name" value="Cystine-knot cytokines"/>
    <property type="match status" value="1"/>
</dbReference>
<proteinExistence type="inferred from homology"/>
<feature type="disulfide bond" evidence="13">
    <location>
        <begin position="379"/>
        <end position="446"/>
    </location>
</feature>
<gene>
    <name evidence="17" type="ORF">scyTo_0004324</name>
</gene>
<evidence type="ECO:0000256" key="7">
    <source>
        <dbReference type="ARBA" id="ARBA00022685"/>
    </source>
</evidence>
<keyword evidence="4" id="KW-0217">Developmental protein</keyword>
<dbReference type="InterPro" id="IPR017948">
    <property type="entry name" value="TGFb_CS"/>
</dbReference>
<evidence type="ECO:0000256" key="2">
    <source>
        <dbReference type="ARBA" id="ARBA00006656"/>
    </source>
</evidence>
<evidence type="ECO:0000256" key="6">
    <source>
        <dbReference type="ARBA" id="ARBA00022525"/>
    </source>
</evidence>
<feature type="disulfide bond" description="Interchain" evidence="13">
    <location>
        <position position="445"/>
    </location>
</feature>
<feature type="region of interest" description="Disordered" evidence="15">
    <location>
        <begin position="330"/>
        <end position="371"/>
    </location>
</feature>
<organism evidence="17 18">
    <name type="scientific">Scyliorhinus torazame</name>
    <name type="common">Cloudy catshark</name>
    <name type="synonym">Catulus torazame</name>
    <dbReference type="NCBI Taxonomy" id="75743"/>
    <lineage>
        <taxon>Eukaryota</taxon>
        <taxon>Metazoa</taxon>
        <taxon>Chordata</taxon>
        <taxon>Craniata</taxon>
        <taxon>Vertebrata</taxon>
        <taxon>Chondrichthyes</taxon>
        <taxon>Elasmobranchii</taxon>
        <taxon>Galeomorphii</taxon>
        <taxon>Galeoidea</taxon>
        <taxon>Carcharhiniformes</taxon>
        <taxon>Scyliorhinidae</taxon>
        <taxon>Scyliorhinus</taxon>
    </lineage>
</organism>
<dbReference type="EMBL" id="BFAA01001277">
    <property type="protein sequence ID" value="GCB62903.1"/>
    <property type="molecule type" value="Genomic_DNA"/>
</dbReference>
<evidence type="ECO:0000256" key="3">
    <source>
        <dbReference type="ARBA" id="ARBA00013361"/>
    </source>
</evidence>
<evidence type="ECO:0000256" key="14">
    <source>
        <dbReference type="RuleBase" id="RU000354"/>
    </source>
</evidence>
<dbReference type="GO" id="GO:0005615">
    <property type="term" value="C:extracellular space"/>
    <property type="evidence" value="ECO:0007669"/>
    <property type="project" value="UniProtKB-KW"/>
</dbReference>
<dbReference type="PROSITE" id="PS51362">
    <property type="entry name" value="TGF_BETA_2"/>
    <property type="match status" value="1"/>
</dbReference>
<dbReference type="PRINTS" id="PR00669">
    <property type="entry name" value="INHIBINA"/>
</dbReference>
<keyword evidence="11 13" id="KW-1015">Disulfide bond</keyword>
<dbReference type="SMART" id="SM00204">
    <property type="entry name" value="TGFB"/>
    <property type="match status" value="1"/>
</dbReference>
<keyword evidence="5" id="KW-0202">Cytokine</keyword>
<comment type="caution">
    <text evidence="17">The sequence shown here is derived from an EMBL/GenBank/DDBJ whole genome shotgun (WGS) entry which is preliminary data.</text>
</comment>
<evidence type="ECO:0000256" key="1">
    <source>
        <dbReference type="ARBA" id="ARBA00004613"/>
    </source>
</evidence>
<evidence type="ECO:0000256" key="9">
    <source>
        <dbReference type="ARBA" id="ARBA00022782"/>
    </source>
</evidence>
<evidence type="ECO:0000313" key="18">
    <source>
        <dbReference type="Proteomes" id="UP000288216"/>
    </source>
</evidence>
<evidence type="ECO:0000256" key="4">
    <source>
        <dbReference type="ARBA" id="ARBA00022473"/>
    </source>
</evidence>
<keyword evidence="18" id="KW-1185">Reference proteome</keyword>
<accession>A0A401NPU7</accession>
<dbReference type="OrthoDB" id="5987191at2759"/>
<dbReference type="Gene3D" id="2.10.90.10">
    <property type="entry name" value="Cystine-knot cytokines"/>
    <property type="match status" value="1"/>
</dbReference>
<evidence type="ECO:0000313" key="17">
    <source>
        <dbReference type="EMBL" id="GCB62903.1"/>
    </source>
</evidence>
<feature type="compositionally biased region" description="Polar residues" evidence="15">
    <location>
        <begin position="353"/>
        <end position="362"/>
    </location>
</feature>
<dbReference type="InterPro" id="IPR015615">
    <property type="entry name" value="TGF-beta-rel"/>
</dbReference>
<evidence type="ECO:0000256" key="15">
    <source>
        <dbReference type="SAM" id="MobiDB-lite"/>
    </source>
</evidence>
<evidence type="ECO:0000256" key="5">
    <source>
        <dbReference type="ARBA" id="ARBA00022514"/>
    </source>
</evidence>
<evidence type="ECO:0000256" key="12">
    <source>
        <dbReference type="ARBA" id="ARBA00023180"/>
    </source>
</evidence>
<keyword evidence="9" id="KW-0221">Differentiation</keyword>
<dbReference type="PANTHER" id="PTHR11848:SF144">
    <property type="entry name" value="BONE MORPHOGENETIC PROTEIN 3"/>
    <property type="match status" value="1"/>
</dbReference>
<comment type="subcellular location">
    <subcellularLocation>
        <location evidence="1">Secreted</location>
    </subcellularLocation>
</comment>
<feature type="disulfide bond" evidence="13">
    <location>
        <begin position="412"/>
        <end position="480"/>
    </location>
</feature>
<reference evidence="17 18" key="1">
    <citation type="journal article" date="2018" name="Nat. Ecol. Evol.">
        <title>Shark genomes provide insights into elasmobranch evolution and the origin of vertebrates.</title>
        <authorList>
            <person name="Hara Y"/>
            <person name="Yamaguchi K"/>
            <person name="Onimaru K"/>
            <person name="Kadota M"/>
            <person name="Koyanagi M"/>
            <person name="Keeley SD"/>
            <person name="Tatsumi K"/>
            <person name="Tanaka K"/>
            <person name="Motone F"/>
            <person name="Kageyama Y"/>
            <person name="Nozu R"/>
            <person name="Adachi N"/>
            <person name="Nishimura O"/>
            <person name="Nakagawa R"/>
            <person name="Tanegashima C"/>
            <person name="Kiyatake I"/>
            <person name="Matsumoto R"/>
            <person name="Murakumo K"/>
            <person name="Nishida K"/>
            <person name="Terakita A"/>
            <person name="Kuratani S"/>
            <person name="Sato K"/>
            <person name="Hyodo S Kuraku.S."/>
        </authorList>
    </citation>
    <scope>NUCLEOTIDE SEQUENCE [LARGE SCALE GENOMIC DNA]</scope>
</reference>
<protein>
    <recommendedName>
        <fullName evidence="3">Bone morphogenetic protein 3</fullName>
    </recommendedName>
</protein>
<dbReference type="AlphaFoldDB" id="A0A401NPU7"/>
<keyword evidence="6" id="KW-0964">Secreted</keyword>
<evidence type="ECO:0000256" key="13">
    <source>
        <dbReference type="PIRSR" id="PIRSR037403-1"/>
    </source>
</evidence>
<dbReference type="GO" id="GO:0001649">
    <property type="term" value="P:osteoblast differentiation"/>
    <property type="evidence" value="ECO:0007669"/>
    <property type="project" value="InterPro"/>
</dbReference>
<evidence type="ECO:0000256" key="11">
    <source>
        <dbReference type="ARBA" id="ARBA00023157"/>
    </source>
</evidence>
<comment type="similarity">
    <text evidence="2 14">Belongs to the TGF-beta family.</text>
</comment>
<dbReference type="PROSITE" id="PS00250">
    <property type="entry name" value="TGF_BETA_1"/>
    <property type="match status" value="1"/>
</dbReference>
<evidence type="ECO:0000256" key="8">
    <source>
        <dbReference type="ARBA" id="ARBA00022729"/>
    </source>
</evidence>
<dbReference type="Pfam" id="PF00019">
    <property type="entry name" value="TGF_beta"/>
    <property type="match status" value="1"/>
</dbReference>
<sequence>MEGCEINAVDLRPAQYEWDLVIIKMGRFHTLLLVCVGWSSFTLGFSDLLKDHLHGLRRIAGSGDSAPPRKGSPISTDSDLLQDTLSEHMRMLYDKYNKAGYQLKDGNTVRSYKASLGWIGDKQLHIFNLTSLTKSEDILSATLHYYTADLVNNSNICPYSKGCRRHLHRKQVNIDLSIWVFATADNNTTILGHYVITTSTFYRDFLSWQWKDITRVVNNVKSDDDLLIGIEIMPSGPILWKQLLSNRSPYILVYANDSAISELDTVVSTLQRHRGSFVTKVQGFGINAANRTFEVRKKRSANLLMPLHNNELPGAEYQYNEASAWETRRPYKKLHPRPADRQRKAKQRKSNRQKSQTLQYDEQTLRKARRRQWNEPRNCARRYLKVDFADIGWSEWIISPKSFDAYYCAGACQFPMLKSLRPSNHATIQSIVRAVGVVPGIPEPCCVPEKMSSLSILFVDENKNIVLKVYPNMTVESCACR</sequence>
<dbReference type="PIRSF" id="PIRSF037403">
    <property type="entry name" value="BMP3/GDF10"/>
    <property type="match status" value="1"/>
</dbReference>